<dbReference type="EMBL" id="JBHSEC010000014">
    <property type="protein sequence ID" value="MFC4410382.1"/>
    <property type="molecule type" value="Genomic_DNA"/>
</dbReference>
<evidence type="ECO:0000313" key="2">
    <source>
        <dbReference type="Proteomes" id="UP001595817"/>
    </source>
</evidence>
<proteinExistence type="predicted"/>
<sequence>MNQYFQLLESAQNSFGHEPIHYWIFGQFTFCFNEEEYSGKGIIAATEKEVLFYSEAGGQCFRNSLTLEHVNLFYNEDECLNELRVKLNEKNAYAKIYTIPNEEDAKLLDLLKRGSECVRS</sequence>
<protein>
    <recommendedName>
        <fullName evidence="3">YdhG-like domain-containing protein</fullName>
    </recommendedName>
</protein>
<accession>A0ABV8X6Y9</accession>
<dbReference type="RefSeq" id="WP_378154157.1">
    <property type="nucleotide sequence ID" value="NZ_JBHSEC010000014.1"/>
</dbReference>
<comment type="caution">
    <text evidence="1">The sequence shown here is derived from an EMBL/GenBank/DDBJ whole genome shotgun (WGS) entry which is preliminary data.</text>
</comment>
<evidence type="ECO:0008006" key="3">
    <source>
        <dbReference type="Google" id="ProtNLM"/>
    </source>
</evidence>
<gene>
    <name evidence="1" type="ORF">ACFOZY_08095</name>
</gene>
<name>A0ABV8X6Y9_9LACT</name>
<reference evidence="2" key="1">
    <citation type="journal article" date="2019" name="Int. J. Syst. Evol. Microbiol.">
        <title>The Global Catalogue of Microorganisms (GCM) 10K type strain sequencing project: providing services to taxonomists for standard genome sequencing and annotation.</title>
        <authorList>
            <consortium name="The Broad Institute Genomics Platform"/>
            <consortium name="The Broad Institute Genome Sequencing Center for Infectious Disease"/>
            <person name="Wu L."/>
            <person name="Ma J."/>
        </authorList>
    </citation>
    <scope>NUCLEOTIDE SEQUENCE [LARGE SCALE GENOMIC DNA]</scope>
    <source>
        <strain evidence="2">CCUG 59778</strain>
    </source>
</reference>
<organism evidence="1 2">
    <name type="scientific">Chungangia koreensis</name>
    <dbReference type="NCBI Taxonomy" id="752657"/>
    <lineage>
        <taxon>Bacteria</taxon>
        <taxon>Bacillati</taxon>
        <taxon>Bacillota</taxon>
        <taxon>Bacilli</taxon>
        <taxon>Lactobacillales</taxon>
        <taxon>Chungangia</taxon>
    </lineage>
</organism>
<keyword evidence="2" id="KW-1185">Reference proteome</keyword>
<dbReference type="Proteomes" id="UP001595817">
    <property type="component" value="Unassembled WGS sequence"/>
</dbReference>
<evidence type="ECO:0000313" key="1">
    <source>
        <dbReference type="EMBL" id="MFC4410382.1"/>
    </source>
</evidence>